<sequence length="263" mass="29505">MRDSGKKGVTVGARFAILSPKPVGILKNGASLIQTGRPFEMLSGPPIPMKPYEPHKVKREMTFFVLKQTEIKRQKLGMPVAINTLCSAETCDRIKAGTNVAAQCACFAQYSRNGSTARNVCIKLDFSFQSNGERVSIDNFTSLRTSRLLFDNETISVDCQTLHHNNIATEIAKTWKKIVKHVNENGGWTIMGWFVRAIKNEEDKQENDEDAMHESIKTNITYLYPTTLKHENIPPEMLVRNVFIQGAVNQTTNADRDASQDNL</sequence>
<evidence type="ECO:0000313" key="2">
    <source>
        <dbReference type="Proteomes" id="UP001153069"/>
    </source>
</evidence>
<name>A0A9N8F571_9STRA</name>
<accession>A0A9N8F571</accession>
<evidence type="ECO:0000313" key="1">
    <source>
        <dbReference type="EMBL" id="CAB9530990.1"/>
    </source>
</evidence>
<comment type="caution">
    <text evidence="1">The sequence shown here is derived from an EMBL/GenBank/DDBJ whole genome shotgun (WGS) entry which is preliminary data.</text>
</comment>
<proteinExistence type="predicted"/>
<dbReference type="AlphaFoldDB" id="A0A9N8F571"/>
<dbReference type="EMBL" id="CAICTM010003166">
    <property type="protein sequence ID" value="CAB9530990.1"/>
    <property type="molecule type" value="Genomic_DNA"/>
</dbReference>
<keyword evidence="2" id="KW-1185">Reference proteome</keyword>
<gene>
    <name evidence="1" type="ORF">SEMRO_3168_G344680.1</name>
</gene>
<reference evidence="1" key="1">
    <citation type="submission" date="2020-06" db="EMBL/GenBank/DDBJ databases">
        <authorList>
            <consortium name="Plant Systems Biology data submission"/>
        </authorList>
    </citation>
    <scope>NUCLEOTIDE SEQUENCE</scope>
    <source>
        <strain evidence="1">D6</strain>
    </source>
</reference>
<organism evidence="1 2">
    <name type="scientific">Seminavis robusta</name>
    <dbReference type="NCBI Taxonomy" id="568900"/>
    <lineage>
        <taxon>Eukaryota</taxon>
        <taxon>Sar</taxon>
        <taxon>Stramenopiles</taxon>
        <taxon>Ochrophyta</taxon>
        <taxon>Bacillariophyta</taxon>
        <taxon>Bacillariophyceae</taxon>
        <taxon>Bacillariophycidae</taxon>
        <taxon>Naviculales</taxon>
        <taxon>Naviculaceae</taxon>
        <taxon>Seminavis</taxon>
    </lineage>
</organism>
<protein>
    <submittedName>
        <fullName evidence="1">Uncharacterized protein</fullName>
    </submittedName>
</protein>
<dbReference type="Proteomes" id="UP001153069">
    <property type="component" value="Unassembled WGS sequence"/>
</dbReference>